<dbReference type="Proteomes" id="UP000310066">
    <property type="component" value="Unassembled WGS sequence"/>
</dbReference>
<proteinExistence type="inferred from homology"/>
<dbReference type="GO" id="GO:0045039">
    <property type="term" value="P:protein insertion into mitochondrial inner membrane"/>
    <property type="evidence" value="ECO:0007669"/>
    <property type="project" value="TreeGrafter"/>
</dbReference>
<evidence type="ECO:0000313" key="17">
    <source>
        <dbReference type="EMBL" id="TKA41492.1"/>
    </source>
</evidence>
<comment type="domain">
    <text evidence="15">The twin CX3C motif contains 4 conserved Cys residues that form 2 disulfide bonds in the mitochondrial intermembrane space.</text>
</comment>
<dbReference type="AlphaFoldDB" id="A0A4U0V073"/>
<dbReference type="PANTHER" id="PTHR11038">
    <property type="entry name" value="MITOCHONDRIAL IMPORT INNER MEMBRANE TRANSLOCASE SUBUNIT TIM10"/>
    <property type="match status" value="1"/>
</dbReference>
<dbReference type="Pfam" id="PF02953">
    <property type="entry name" value="zf-Tim10_DDP"/>
    <property type="match status" value="1"/>
</dbReference>
<evidence type="ECO:0000256" key="8">
    <source>
        <dbReference type="ARBA" id="ARBA00023010"/>
    </source>
</evidence>
<dbReference type="FunFam" id="1.10.287.810:FF:000002">
    <property type="entry name" value="Mitochondrial import inner membrane translocase subunit tim10"/>
    <property type="match status" value="1"/>
</dbReference>
<keyword evidence="7 15" id="KW-0653">Protein transport</keyword>
<dbReference type="Gene3D" id="1.10.287.810">
    <property type="entry name" value="Mitochondrial import inner membrane translocase subunit tim13 like domains"/>
    <property type="match status" value="1"/>
</dbReference>
<keyword evidence="8 15" id="KW-0811">Translocation</keyword>
<evidence type="ECO:0000259" key="16">
    <source>
        <dbReference type="Pfam" id="PF02953"/>
    </source>
</evidence>
<reference evidence="17 18" key="1">
    <citation type="submission" date="2017-03" db="EMBL/GenBank/DDBJ databases">
        <title>Genomes of endolithic fungi from Antarctica.</title>
        <authorList>
            <person name="Coleine C."/>
            <person name="Masonjones S."/>
            <person name="Stajich J.E."/>
        </authorList>
    </citation>
    <scope>NUCLEOTIDE SEQUENCE [LARGE SCALE GENOMIC DNA]</scope>
    <source>
        <strain evidence="17 18">CCFEE 5311</strain>
    </source>
</reference>
<dbReference type="OrthoDB" id="274922at2759"/>
<keyword evidence="5 15" id="KW-0999">Mitochondrion inner membrane</keyword>
<evidence type="ECO:0000256" key="6">
    <source>
        <dbReference type="ARBA" id="ARBA00022833"/>
    </source>
</evidence>
<comment type="similarity">
    <text evidence="2 15">Belongs to the small Tim family.</text>
</comment>
<dbReference type="EMBL" id="NAJP01000027">
    <property type="protein sequence ID" value="TKA41492.1"/>
    <property type="molecule type" value="Genomic_DNA"/>
</dbReference>
<organism evidence="17 18">
    <name type="scientific">Friedmanniomyces endolithicus</name>
    <dbReference type="NCBI Taxonomy" id="329885"/>
    <lineage>
        <taxon>Eukaryota</taxon>
        <taxon>Fungi</taxon>
        <taxon>Dikarya</taxon>
        <taxon>Ascomycota</taxon>
        <taxon>Pezizomycotina</taxon>
        <taxon>Dothideomycetes</taxon>
        <taxon>Dothideomycetidae</taxon>
        <taxon>Mycosphaerellales</taxon>
        <taxon>Teratosphaeriaceae</taxon>
        <taxon>Friedmanniomyces</taxon>
    </lineage>
</organism>
<comment type="function">
    <text evidence="15">Mitochondrial intermembrane chaperone that participates in the import and insertion of some multi-pass transmembrane proteins into the mitochondrial inner membrane. Also required for the transfer of beta-barrel precursors from the TOM complex to the sorting and assembly machinery (SAM complex) of the outer membrane. Acts as a chaperone-like protein that protects the hydrophobic precursors from aggregation and guide them through the mitochondrial intermembrane space.</text>
</comment>
<evidence type="ECO:0000256" key="7">
    <source>
        <dbReference type="ARBA" id="ARBA00022927"/>
    </source>
</evidence>
<gene>
    <name evidence="17" type="ORF">B0A54_06379</name>
</gene>
<evidence type="ECO:0000256" key="12">
    <source>
        <dbReference type="ARBA" id="ARBA00023186"/>
    </source>
</evidence>
<dbReference type="GO" id="GO:0046872">
    <property type="term" value="F:metal ion binding"/>
    <property type="evidence" value="ECO:0007669"/>
    <property type="project" value="UniProtKB-KW"/>
</dbReference>
<keyword evidence="9 15" id="KW-0496">Mitochondrion</keyword>
<evidence type="ECO:0000256" key="14">
    <source>
        <dbReference type="ARBA" id="ARBA00065568"/>
    </source>
</evidence>
<evidence type="ECO:0000256" key="13">
    <source>
        <dbReference type="ARBA" id="ARBA00055537"/>
    </source>
</evidence>
<keyword evidence="6" id="KW-0862">Zinc</keyword>
<sequence length="147" mass="16122">MRETRYAQNGSNTSNKLASTPVRWTHKSILLSIRTLTYTTAHPNQSPTRMSFLFGGGARPQPTSAEKIAAAEAEIEMVSNMFNQLVDTCTRKCIPPQYREADLNKGESVCLDRCVAKFFEVNVKVSEKMQGEAAQRQGATGAGGMFG</sequence>
<evidence type="ECO:0000256" key="10">
    <source>
        <dbReference type="ARBA" id="ARBA00023136"/>
    </source>
</evidence>
<evidence type="ECO:0000313" key="18">
    <source>
        <dbReference type="Proteomes" id="UP000310066"/>
    </source>
</evidence>
<comment type="subcellular location">
    <subcellularLocation>
        <location evidence="1 15">Mitochondrion inner membrane</location>
        <topology evidence="1 15">Peripheral membrane protein</topology>
        <orientation evidence="1 15">Intermembrane side</orientation>
    </subcellularLocation>
</comment>
<keyword evidence="11 15" id="KW-1015">Disulfide bond</keyword>
<evidence type="ECO:0000256" key="11">
    <source>
        <dbReference type="ARBA" id="ARBA00023157"/>
    </source>
</evidence>
<keyword evidence="12 15" id="KW-0143">Chaperone</keyword>
<dbReference type="GO" id="GO:0015031">
    <property type="term" value="P:protein transport"/>
    <property type="evidence" value="ECO:0007669"/>
    <property type="project" value="UniProtKB-KW"/>
</dbReference>
<evidence type="ECO:0000256" key="5">
    <source>
        <dbReference type="ARBA" id="ARBA00022792"/>
    </source>
</evidence>
<comment type="subunit">
    <text evidence="14">Heterohexamer; composed of 3 copies of TIM9 and 3 copies of TIM10, named soluble 70 kDa complex. Associates directly with the TIM22 complex, whose core is composed of TIM22 and TIM54. Interacts with the transmembrane regions of multi-pass transmembrane proteins in transit.</text>
</comment>
<protein>
    <recommendedName>
        <fullName evidence="15">Mitochondrial import inner membrane translocase subunit</fullName>
    </recommendedName>
</protein>
<keyword evidence="10" id="KW-0472">Membrane</keyword>
<keyword evidence="3 15" id="KW-0813">Transport</keyword>
<dbReference type="PANTHER" id="PTHR11038:SF16">
    <property type="entry name" value="MITOCHONDRIAL IMPORT INNER MEMBRANE TRANSLOCASE SUBUNIT TIM10"/>
    <property type="match status" value="1"/>
</dbReference>
<evidence type="ECO:0000256" key="1">
    <source>
        <dbReference type="ARBA" id="ARBA00004137"/>
    </source>
</evidence>
<accession>A0A4U0V073</accession>
<evidence type="ECO:0000256" key="3">
    <source>
        <dbReference type="ARBA" id="ARBA00022448"/>
    </source>
</evidence>
<evidence type="ECO:0000256" key="15">
    <source>
        <dbReference type="RuleBase" id="RU367043"/>
    </source>
</evidence>
<comment type="function">
    <text evidence="13">Mitochondrial intermembrane chaperone that participates in the import and insertion of multi-pass transmembrane proteins into the mitochondrial inner membrane. Also required for the transfer of beta-barrel precursors from the TOM complex to the sorting and assembly machinery (SAM complex) of the outer membrane. Acts as a chaperone-like protein that protects the hydrophobic precursors from aggregation and guide them through the mitochondrial intermembrane space.</text>
</comment>
<dbReference type="InterPro" id="IPR035427">
    <property type="entry name" value="Tim10-like_dom_sf"/>
</dbReference>
<name>A0A4U0V073_9PEZI</name>
<dbReference type="GO" id="GO:0005743">
    <property type="term" value="C:mitochondrial inner membrane"/>
    <property type="evidence" value="ECO:0007669"/>
    <property type="project" value="UniProtKB-SubCell"/>
</dbReference>
<evidence type="ECO:0000256" key="4">
    <source>
        <dbReference type="ARBA" id="ARBA00022723"/>
    </source>
</evidence>
<dbReference type="STRING" id="329885.A0A4U0V073"/>
<evidence type="ECO:0000256" key="2">
    <source>
        <dbReference type="ARBA" id="ARBA00006720"/>
    </source>
</evidence>
<dbReference type="SUPFAM" id="SSF144122">
    <property type="entry name" value="Tim10-like"/>
    <property type="match status" value="1"/>
</dbReference>
<keyword evidence="4" id="KW-0479">Metal-binding</keyword>
<comment type="caution">
    <text evidence="17">The sequence shown here is derived from an EMBL/GenBank/DDBJ whole genome shotgun (WGS) entry which is preliminary data.</text>
</comment>
<feature type="domain" description="Tim10-like" evidence="16">
    <location>
        <begin position="68"/>
        <end position="130"/>
    </location>
</feature>
<dbReference type="InterPro" id="IPR004217">
    <property type="entry name" value="Tim10-like"/>
</dbReference>
<evidence type="ECO:0000256" key="9">
    <source>
        <dbReference type="ARBA" id="ARBA00023128"/>
    </source>
</evidence>